<dbReference type="AlphaFoldDB" id="A0A0G4FZ65"/>
<feature type="region of interest" description="Disordered" evidence="1">
    <location>
        <begin position="175"/>
        <end position="218"/>
    </location>
</feature>
<sequence length="390" mass="41390">MASRLSCAICLRRVVGAPDLFGPVWRATVRRTFAGVSQGIKLSSAALQQEGHASSQGTPESDEQYFQLQKVLSDRDLEIKTLRVEIQRRDQTIESLKKALEVAGVSTDGLNHGGGEGGLEPSAALVGVLSHKYKDLRSLAALSLFNTRHCMRLAGGVAVPSDILWMASPPPEGGGCSFGRTSPLGDSSGASCSSPSPTKPFTKGVSSGESGEDDTHRRAWERTTSLLLGAAESGNARLLRWTLEDPEQSETETRSSGSSSSGAETDEKEKDTQEVKLPRPVDMSARIPSVTPGAPKGATVFFWEALQEEAAYNGKLEFLQVLASEGGQPPDAVAAESAGRGGHVEILEWMAGPEVGVLQKPEMAAAAVEGAREEGQKKVLVWLQDKGLLV</sequence>
<reference evidence="2" key="1">
    <citation type="submission" date="2014-11" db="EMBL/GenBank/DDBJ databases">
        <authorList>
            <person name="Otto D Thomas"/>
            <person name="Naeem Raeece"/>
        </authorList>
    </citation>
    <scope>NUCLEOTIDE SEQUENCE</scope>
</reference>
<feature type="region of interest" description="Disordered" evidence="1">
    <location>
        <begin position="243"/>
        <end position="279"/>
    </location>
</feature>
<accession>A0A0G4FZ65</accession>
<evidence type="ECO:0000256" key="1">
    <source>
        <dbReference type="SAM" id="MobiDB-lite"/>
    </source>
</evidence>
<name>A0A0G4FZ65_9ALVE</name>
<dbReference type="EMBL" id="CDMZ01000750">
    <property type="protein sequence ID" value="CEM20773.1"/>
    <property type="molecule type" value="Genomic_DNA"/>
</dbReference>
<proteinExistence type="predicted"/>
<feature type="compositionally biased region" description="Basic and acidic residues" evidence="1">
    <location>
        <begin position="265"/>
        <end position="279"/>
    </location>
</feature>
<dbReference type="VEuPathDB" id="CryptoDB:Cvel_3947"/>
<evidence type="ECO:0000313" key="2">
    <source>
        <dbReference type="EMBL" id="CEM20773.1"/>
    </source>
</evidence>
<organism evidence="2">
    <name type="scientific">Chromera velia CCMP2878</name>
    <dbReference type="NCBI Taxonomy" id="1169474"/>
    <lineage>
        <taxon>Eukaryota</taxon>
        <taxon>Sar</taxon>
        <taxon>Alveolata</taxon>
        <taxon>Colpodellida</taxon>
        <taxon>Chromeraceae</taxon>
        <taxon>Chromera</taxon>
    </lineage>
</organism>
<protein>
    <submittedName>
        <fullName evidence="2">Uncharacterized protein</fullName>
    </submittedName>
</protein>
<gene>
    <name evidence="2" type="ORF">Cvel_3947</name>
</gene>
<feature type="compositionally biased region" description="Low complexity" evidence="1">
    <location>
        <begin position="182"/>
        <end position="196"/>
    </location>
</feature>